<sequence>MNKKIVIFYTLLTLVIGGVIGFLITSKTQNTVSSTDTVQENLNDKKIVSGYSFEKTNKNIINKEFDGDYLDSFVTIAQIQDEFTVNLKGVDTDNVFIIDPVTGEMTNMSKENEVYTVNMKFNNDINYGIIVDYKLVGSIRVVNDLNDIDEDKLFRDILISLGCGL</sequence>
<dbReference type="RefSeq" id="WP_043661392.1">
    <property type="nucleotide sequence ID" value="NZ_BKBC01000104.1"/>
</dbReference>
<dbReference type="Proteomes" id="UP000238081">
    <property type="component" value="Unassembled WGS sequence"/>
</dbReference>
<reference evidence="1 4" key="2">
    <citation type="submission" date="2019-07" db="EMBL/GenBank/DDBJ databases">
        <title>Whole genome shotgun sequence of Clostridium butyricum NBRC 3858.</title>
        <authorList>
            <person name="Hosoyama A."/>
            <person name="Uohara A."/>
            <person name="Ohji S."/>
            <person name="Ichikawa N."/>
        </authorList>
    </citation>
    <scope>NUCLEOTIDE SEQUENCE [LARGE SCALE GENOMIC DNA]</scope>
    <source>
        <strain evidence="1 4">NBRC 3858</strain>
    </source>
</reference>
<accession>A0A0A6PSD1</accession>
<organism evidence="2 3">
    <name type="scientific">Clostridium butyricum</name>
    <dbReference type="NCBI Taxonomy" id="1492"/>
    <lineage>
        <taxon>Bacteria</taxon>
        <taxon>Bacillati</taxon>
        <taxon>Bacillota</taxon>
        <taxon>Clostridia</taxon>
        <taxon>Eubacteriales</taxon>
        <taxon>Clostridiaceae</taxon>
        <taxon>Clostridium</taxon>
    </lineage>
</organism>
<proteinExistence type="predicted"/>
<evidence type="ECO:0000313" key="2">
    <source>
        <dbReference type="EMBL" id="PPV15838.1"/>
    </source>
</evidence>
<gene>
    <name evidence="2" type="ORF">AWN73_01755</name>
    <name evidence="1" type="ORF">CBU02nite_38670</name>
</gene>
<protein>
    <submittedName>
        <fullName evidence="2">Uncharacterized protein</fullName>
    </submittedName>
</protein>
<reference evidence="2 3" key="1">
    <citation type="submission" date="2016-01" db="EMBL/GenBank/DDBJ databases">
        <title>Characterization of the Clostridium difficile lineages that are prevalent in Hong Kong and China.</title>
        <authorList>
            <person name="Kwok J.S.-L."/>
            <person name="Lam W.-Y."/>
            <person name="Ip M."/>
            <person name="Chan T.-F."/>
            <person name="Hawkey P.M."/>
            <person name="Tsui S.K.-W."/>
        </authorList>
    </citation>
    <scope>NUCLEOTIDE SEQUENCE [LARGE SCALE GENOMIC DNA]</scope>
    <source>
        <strain evidence="2 3">300064</strain>
    </source>
</reference>
<dbReference type="AlphaFoldDB" id="A0A0A6PSD1"/>
<dbReference type="Proteomes" id="UP000321089">
    <property type="component" value="Unassembled WGS sequence"/>
</dbReference>
<evidence type="ECO:0000313" key="1">
    <source>
        <dbReference type="EMBL" id="GEQ23361.1"/>
    </source>
</evidence>
<name>A0A0A6PSD1_CLOBU</name>
<evidence type="ECO:0000313" key="4">
    <source>
        <dbReference type="Proteomes" id="UP000321089"/>
    </source>
</evidence>
<comment type="caution">
    <text evidence="2">The sequence shown here is derived from an EMBL/GenBank/DDBJ whole genome shotgun (WGS) entry which is preliminary data.</text>
</comment>
<evidence type="ECO:0000313" key="3">
    <source>
        <dbReference type="Proteomes" id="UP000238081"/>
    </source>
</evidence>
<dbReference type="EMBL" id="BKBC01000104">
    <property type="protein sequence ID" value="GEQ23361.1"/>
    <property type="molecule type" value="Genomic_DNA"/>
</dbReference>
<dbReference type="EMBL" id="LRDH01000096">
    <property type="protein sequence ID" value="PPV15838.1"/>
    <property type="molecule type" value="Genomic_DNA"/>
</dbReference>